<dbReference type="SMART" id="SM00418">
    <property type="entry name" value="HTH_ARSR"/>
    <property type="match status" value="1"/>
</dbReference>
<comment type="caution">
    <text evidence="3">The sequence shown here is derived from an EMBL/GenBank/DDBJ whole genome shotgun (WGS) entry which is preliminary data.</text>
</comment>
<dbReference type="InterPro" id="IPR011991">
    <property type="entry name" value="ArsR-like_HTH"/>
</dbReference>
<feature type="domain" description="HTH arsR-type" evidence="2">
    <location>
        <begin position="1"/>
        <end position="94"/>
    </location>
</feature>
<protein>
    <submittedName>
        <fullName evidence="3">Metalloregulator ArsR/SmtB family transcription factor</fullName>
    </submittedName>
</protein>
<dbReference type="Proteomes" id="UP001595528">
    <property type="component" value="Unassembled WGS sequence"/>
</dbReference>
<dbReference type="NCBIfam" id="NF033788">
    <property type="entry name" value="HTH_metalloreg"/>
    <property type="match status" value="1"/>
</dbReference>
<dbReference type="PANTHER" id="PTHR43428">
    <property type="entry name" value="ARSENATE REDUCTASE"/>
    <property type="match status" value="1"/>
</dbReference>
<dbReference type="Pfam" id="PF12840">
    <property type="entry name" value="HTH_20"/>
    <property type="match status" value="1"/>
</dbReference>
<dbReference type="InterPro" id="IPR036390">
    <property type="entry name" value="WH_DNA-bd_sf"/>
</dbReference>
<proteinExistence type="predicted"/>
<gene>
    <name evidence="3" type="ORF">ACFOGJ_27665</name>
</gene>
<evidence type="ECO:0000259" key="2">
    <source>
        <dbReference type="PROSITE" id="PS50987"/>
    </source>
</evidence>
<dbReference type="PANTHER" id="PTHR43428:SF1">
    <property type="entry name" value="ARSENATE REDUCTASE"/>
    <property type="match status" value="1"/>
</dbReference>
<reference evidence="4" key="1">
    <citation type="journal article" date="2019" name="Int. J. Syst. Evol. Microbiol.">
        <title>The Global Catalogue of Microorganisms (GCM) 10K type strain sequencing project: providing services to taxonomists for standard genome sequencing and annotation.</title>
        <authorList>
            <consortium name="The Broad Institute Genomics Platform"/>
            <consortium name="The Broad Institute Genome Sequencing Center for Infectious Disease"/>
            <person name="Wu L."/>
            <person name="Ma J."/>
        </authorList>
    </citation>
    <scope>NUCLEOTIDE SEQUENCE [LARGE SCALE GENOMIC DNA]</scope>
    <source>
        <strain evidence="4">KCTC 42964</strain>
    </source>
</reference>
<keyword evidence="1" id="KW-0059">Arsenical resistance</keyword>
<dbReference type="CDD" id="cd00090">
    <property type="entry name" value="HTH_ARSR"/>
    <property type="match status" value="1"/>
</dbReference>
<accession>A0ABV7L8S7</accession>
<dbReference type="SUPFAM" id="SSF46785">
    <property type="entry name" value="Winged helix' DNA-binding domain"/>
    <property type="match status" value="1"/>
</dbReference>
<dbReference type="Gene3D" id="3.40.50.2300">
    <property type="match status" value="1"/>
</dbReference>
<dbReference type="RefSeq" id="WP_379906523.1">
    <property type="nucleotide sequence ID" value="NZ_JBHRTR010000054.1"/>
</dbReference>
<keyword evidence="4" id="KW-1185">Reference proteome</keyword>
<sequence length="299" mass="32874">MELKEVTALAALAHPTRLAIFRLLVRRAPGDVPAGEIAAALGVRANTLSQQLAQLSHAGLIAAERQGRSIRYRVVAEEARHLVRFLVADCCKGRPDLCDPLEVRALRRQPWPAPEEEREMSTDNKGEDWILNVLFLCTGNSARSLMAEAILNRVGQGRFQGFSAGSMPRGEPHAFAMDLLRRLNYPTGGLRTKSWDEFAAADAPRLDFVFTVCDQAANEACPVWPGQPMTAHWGLPDPVQVAGSETERRLAFAEAYRGLFNRISIFTSLPLASLDRLSLQRRLDEIGTAQAPAGDRLPA</sequence>
<evidence type="ECO:0000256" key="1">
    <source>
        <dbReference type="ARBA" id="ARBA00022849"/>
    </source>
</evidence>
<dbReference type="SMART" id="SM00226">
    <property type="entry name" value="LMWPc"/>
    <property type="match status" value="1"/>
</dbReference>
<organism evidence="3 4">
    <name type="scientific">Marinibaculum pumilum</name>
    <dbReference type="NCBI Taxonomy" id="1766165"/>
    <lineage>
        <taxon>Bacteria</taxon>
        <taxon>Pseudomonadati</taxon>
        <taxon>Pseudomonadota</taxon>
        <taxon>Alphaproteobacteria</taxon>
        <taxon>Rhodospirillales</taxon>
        <taxon>Rhodospirillaceae</taxon>
        <taxon>Marinibaculum</taxon>
    </lineage>
</organism>
<dbReference type="InterPro" id="IPR001845">
    <property type="entry name" value="HTH_ArsR_DNA-bd_dom"/>
</dbReference>
<dbReference type="EMBL" id="JBHRTR010000054">
    <property type="protein sequence ID" value="MFC3231056.1"/>
    <property type="molecule type" value="Genomic_DNA"/>
</dbReference>
<dbReference type="InterPro" id="IPR023485">
    <property type="entry name" value="Ptyr_pPase"/>
</dbReference>
<evidence type="ECO:0000313" key="4">
    <source>
        <dbReference type="Proteomes" id="UP001595528"/>
    </source>
</evidence>
<dbReference type="CDD" id="cd16345">
    <property type="entry name" value="LMWP_ArsC"/>
    <property type="match status" value="1"/>
</dbReference>
<evidence type="ECO:0000313" key="3">
    <source>
        <dbReference type="EMBL" id="MFC3231056.1"/>
    </source>
</evidence>
<dbReference type="PROSITE" id="PS50987">
    <property type="entry name" value="HTH_ARSR_2"/>
    <property type="match status" value="1"/>
</dbReference>
<dbReference type="Pfam" id="PF01451">
    <property type="entry name" value="LMWPc"/>
    <property type="match status" value="1"/>
</dbReference>
<dbReference type="InterPro" id="IPR036388">
    <property type="entry name" value="WH-like_DNA-bd_sf"/>
</dbReference>
<dbReference type="Gene3D" id="1.10.10.10">
    <property type="entry name" value="Winged helix-like DNA-binding domain superfamily/Winged helix DNA-binding domain"/>
    <property type="match status" value="1"/>
</dbReference>
<dbReference type="SUPFAM" id="SSF52788">
    <property type="entry name" value="Phosphotyrosine protein phosphatases I"/>
    <property type="match status" value="1"/>
</dbReference>
<name>A0ABV7L8S7_9PROT</name>
<dbReference type="InterPro" id="IPR036196">
    <property type="entry name" value="Ptyr_pPase_sf"/>
</dbReference>
<dbReference type="PRINTS" id="PR00778">
    <property type="entry name" value="HTHARSR"/>
</dbReference>